<comment type="caution">
    <text evidence="5">The sequence shown here is derived from an EMBL/GenBank/DDBJ whole genome shotgun (WGS) entry which is preliminary data.</text>
</comment>
<dbReference type="GO" id="GO:0003735">
    <property type="term" value="F:structural constituent of ribosome"/>
    <property type="evidence" value="ECO:0007669"/>
    <property type="project" value="InterPro"/>
</dbReference>
<name>A0A1F8F0C1_9BACT</name>
<comment type="similarity">
    <text evidence="1 4">Belongs to the universal ribosomal protein uL13 family.</text>
</comment>
<dbReference type="PIRSF" id="PIRSF002181">
    <property type="entry name" value="Ribosomal_L13"/>
    <property type="match status" value="1"/>
</dbReference>
<dbReference type="GO" id="GO:0003729">
    <property type="term" value="F:mRNA binding"/>
    <property type="evidence" value="ECO:0007669"/>
    <property type="project" value="TreeGrafter"/>
</dbReference>
<dbReference type="HAMAP" id="MF_01366">
    <property type="entry name" value="Ribosomal_uL13"/>
    <property type="match status" value="1"/>
</dbReference>
<keyword evidence="3 4" id="KW-0687">Ribonucleoprotein</keyword>
<dbReference type="CDD" id="cd00392">
    <property type="entry name" value="Ribosomal_L13"/>
    <property type="match status" value="1"/>
</dbReference>
<dbReference type="GO" id="GO:0022625">
    <property type="term" value="C:cytosolic large ribosomal subunit"/>
    <property type="evidence" value="ECO:0007669"/>
    <property type="project" value="TreeGrafter"/>
</dbReference>
<reference evidence="5 6" key="1">
    <citation type="journal article" date="2016" name="Nat. Commun.">
        <title>Thousands of microbial genomes shed light on interconnected biogeochemical processes in an aquifer system.</title>
        <authorList>
            <person name="Anantharaman K."/>
            <person name="Brown C.T."/>
            <person name="Hug L.A."/>
            <person name="Sharon I."/>
            <person name="Castelle C.J."/>
            <person name="Probst A.J."/>
            <person name="Thomas B.C."/>
            <person name="Singh A."/>
            <person name="Wilkins M.J."/>
            <person name="Karaoz U."/>
            <person name="Brodie E.L."/>
            <person name="Williams K.H."/>
            <person name="Hubbard S.S."/>
            <person name="Banfield J.F."/>
        </authorList>
    </citation>
    <scope>NUCLEOTIDE SEQUENCE [LARGE SCALE GENOMIC DNA]</scope>
</reference>
<accession>A0A1F8F0C1</accession>
<dbReference type="STRING" id="1802669.A2746_01615"/>
<dbReference type="Proteomes" id="UP000177419">
    <property type="component" value="Unassembled WGS sequence"/>
</dbReference>
<evidence type="ECO:0000313" key="6">
    <source>
        <dbReference type="Proteomes" id="UP000177419"/>
    </source>
</evidence>
<keyword evidence="2 4" id="KW-0689">Ribosomal protein</keyword>
<comment type="subunit">
    <text evidence="4">Part of the 50S ribosomal subunit.</text>
</comment>
<gene>
    <name evidence="4" type="primary">rplM</name>
    <name evidence="5" type="ORF">A2746_01615</name>
</gene>
<dbReference type="GO" id="GO:0006412">
    <property type="term" value="P:translation"/>
    <property type="evidence" value="ECO:0007669"/>
    <property type="project" value="UniProtKB-UniRule"/>
</dbReference>
<proteinExistence type="inferred from homology"/>
<dbReference type="InterPro" id="IPR005822">
    <property type="entry name" value="Ribosomal_uL13"/>
</dbReference>
<evidence type="ECO:0000256" key="3">
    <source>
        <dbReference type="ARBA" id="ARBA00023274"/>
    </source>
</evidence>
<dbReference type="Gene3D" id="3.90.1180.10">
    <property type="entry name" value="Ribosomal protein L13"/>
    <property type="match status" value="1"/>
</dbReference>
<dbReference type="EMBL" id="MGJJ01000001">
    <property type="protein sequence ID" value="OGN06030.1"/>
    <property type="molecule type" value="Genomic_DNA"/>
</dbReference>
<dbReference type="InterPro" id="IPR005823">
    <property type="entry name" value="Ribosomal_uL13_bac-type"/>
</dbReference>
<dbReference type="SUPFAM" id="SSF52161">
    <property type="entry name" value="Ribosomal protein L13"/>
    <property type="match status" value="1"/>
</dbReference>
<dbReference type="Pfam" id="PF00572">
    <property type="entry name" value="Ribosomal_L13"/>
    <property type="match status" value="1"/>
</dbReference>
<evidence type="ECO:0000256" key="2">
    <source>
        <dbReference type="ARBA" id="ARBA00022980"/>
    </source>
</evidence>
<dbReference type="InterPro" id="IPR036899">
    <property type="entry name" value="Ribosomal_uL13_sf"/>
</dbReference>
<dbReference type="NCBIfam" id="TIGR01066">
    <property type="entry name" value="rplM_bact"/>
    <property type="match status" value="1"/>
</dbReference>
<comment type="function">
    <text evidence="4">This protein is one of the early assembly proteins of the 50S ribosomal subunit, although it is not seen to bind rRNA by itself. It is important during the early stages of 50S assembly.</text>
</comment>
<dbReference type="PANTHER" id="PTHR11545:SF2">
    <property type="entry name" value="LARGE RIBOSOMAL SUBUNIT PROTEIN UL13M"/>
    <property type="match status" value="1"/>
</dbReference>
<evidence type="ECO:0000256" key="4">
    <source>
        <dbReference type="HAMAP-Rule" id="MF_01366"/>
    </source>
</evidence>
<dbReference type="AlphaFoldDB" id="A0A1F8F0C1"/>
<evidence type="ECO:0000313" key="5">
    <source>
        <dbReference type="EMBL" id="OGN06030.1"/>
    </source>
</evidence>
<dbReference type="GO" id="GO:0017148">
    <property type="term" value="P:negative regulation of translation"/>
    <property type="evidence" value="ECO:0007669"/>
    <property type="project" value="TreeGrafter"/>
</dbReference>
<evidence type="ECO:0000256" key="1">
    <source>
        <dbReference type="ARBA" id="ARBA00006227"/>
    </source>
</evidence>
<sequence>MTYEIDATNQSLGRLATQIAILLRGKNSPSYNPRILPNIEVKIKNINKIKFTGNKLENKVYHHYSGYPGGLKTKKLSDLWAADPRRVIRQSVYRMLPKNKSRDKIIKNLKFEHNA</sequence>
<protein>
    <recommendedName>
        <fullName evidence="4">Large ribosomal subunit protein uL13</fullName>
    </recommendedName>
</protein>
<dbReference type="PANTHER" id="PTHR11545">
    <property type="entry name" value="RIBOSOMAL PROTEIN L13"/>
    <property type="match status" value="1"/>
</dbReference>
<organism evidence="5 6">
    <name type="scientific">Candidatus Yanofskybacteria bacterium RIFCSPHIGHO2_01_FULL_44_22</name>
    <dbReference type="NCBI Taxonomy" id="1802669"/>
    <lineage>
        <taxon>Bacteria</taxon>
        <taxon>Candidatus Yanofskyibacteriota</taxon>
    </lineage>
</organism>